<dbReference type="PANTHER" id="PTHR33558:SF1">
    <property type="entry name" value="GLUTAREDOXIN-LIKE PROTEIN C5ORF63 HOMOLOG"/>
    <property type="match status" value="1"/>
</dbReference>
<dbReference type="KEGG" id="haer:DU502_14870"/>
<gene>
    <name evidence="1" type="ORF">DU502_14870</name>
</gene>
<sequence length="134" mass="15076">MDEAVEKRRHTRPLAAADNTVAICGRGWFDTVEGVTSQRRLRRVVTSVSDPDAEPAHVVVYTREGCHLCDDAIETIERVADSVSRSVEIETVDVDTDPDLRERYGERVPYVTVDGRPKFKYRVDADDLRATLTA</sequence>
<evidence type="ECO:0000313" key="2">
    <source>
        <dbReference type="Proteomes" id="UP000282007"/>
    </source>
</evidence>
<dbReference type="Proteomes" id="UP000282007">
    <property type="component" value="Chromosome"/>
</dbReference>
<accession>A0A3G8QVS5</accession>
<reference evidence="1 2" key="1">
    <citation type="submission" date="2018-07" db="EMBL/GenBank/DDBJ databases">
        <title>Genome sequences of Haloplanus aerogenes JCM 16430T.</title>
        <authorList>
            <person name="Kim Y.B."/>
            <person name="Roh S.W."/>
        </authorList>
    </citation>
    <scope>NUCLEOTIDE SEQUENCE [LARGE SCALE GENOMIC DNA]</scope>
    <source>
        <strain evidence="1 2">JCM 16430</strain>
    </source>
</reference>
<dbReference type="EMBL" id="CP034145">
    <property type="protein sequence ID" value="AZH26576.1"/>
    <property type="molecule type" value="Genomic_DNA"/>
</dbReference>
<dbReference type="Pfam" id="PF05768">
    <property type="entry name" value="Glrx-like"/>
    <property type="match status" value="1"/>
</dbReference>
<keyword evidence="2" id="KW-1185">Reference proteome</keyword>
<dbReference type="SUPFAM" id="SSF52833">
    <property type="entry name" value="Thioredoxin-like"/>
    <property type="match status" value="1"/>
</dbReference>
<dbReference type="PANTHER" id="PTHR33558">
    <property type="entry name" value="GLUTAREDOXIN-LIKE PROTEIN C5ORF63 HOMOLOG"/>
    <property type="match status" value="1"/>
</dbReference>
<proteinExistence type="predicted"/>
<dbReference type="InterPro" id="IPR036249">
    <property type="entry name" value="Thioredoxin-like_sf"/>
</dbReference>
<dbReference type="AlphaFoldDB" id="A0A3G8QVS5"/>
<dbReference type="InterPro" id="IPR008554">
    <property type="entry name" value="Glutaredoxin-like"/>
</dbReference>
<dbReference type="Gene3D" id="3.40.30.10">
    <property type="entry name" value="Glutaredoxin"/>
    <property type="match status" value="1"/>
</dbReference>
<organism evidence="1 2">
    <name type="scientific">Haloplanus aerogenes</name>
    <dbReference type="NCBI Taxonomy" id="660522"/>
    <lineage>
        <taxon>Archaea</taxon>
        <taxon>Methanobacteriati</taxon>
        <taxon>Methanobacteriota</taxon>
        <taxon>Stenosarchaea group</taxon>
        <taxon>Halobacteria</taxon>
        <taxon>Halobacteriales</taxon>
        <taxon>Haloferacaceae</taxon>
        <taxon>Haloplanus</taxon>
    </lineage>
</organism>
<protein>
    <submittedName>
        <fullName evidence="1">Glutaredoxin family protein</fullName>
    </submittedName>
</protein>
<evidence type="ECO:0000313" key="1">
    <source>
        <dbReference type="EMBL" id="AZH26576.1"/>
    </source>
</evidence>
<dbReference type="InterPro" id="IPR052565">
    <property type="entry name" value="Glutaredoxin-like_YDR286C"/>
</dbReference>
<name>A0A3G8QVS5_9EURY</name>
<dbReference type="OrthoDB" id="286273at2157"/>